<dbReference type="InterPro" id="IPR011576">
    <property type="entry name" value="Pyridox_Oxase_N"/>
</dbReference>
<dbReference type="GO" id="GO:0070967">
    <property type="term" value="F:coenzyme F420 binding"/>
    <property type="evidence" value="ECO:0007669"/>
    <property type="project" value="TreeGrafter"/>
</dbReference>
<evidence type="ECO:0000313" key="3">
    <source>
        <dbReference type="EMBL" id="AOW79636.1"/>
    </source>
</evidence>
<dbReference type="PANTHER" id="PTHR35176">
    <property type="entry name" value="HEME OXYGENASE HI_0854-RELATED"/>
    <property type="match status" value="1"/>
</dbReference>
<sequence>MSDQVPDEAERLLESEPLAGFLATSVEDKPHVAPLWYQYADGVIELTTTGRKLANIRENPRVSLAVQKADAGTPEWMVTLLGTAEIIDDTDEERRVRREINAKYGAEPDAYSENTLVKIDVGTASYTVY</sequence>
<dbReference type="GO" id="GO:0016627">
    <property type="term" value="F:oxidoreductase activity, acting on the CH-CH group of donors"/>
    <property type="evidence" value="ECO:0007669"/>
    <property type="project" value="TreeGrafter"/>
</dbReference>
<protein>
    <submittedName>
        <fullName evidence="3">Pyridoxamine 5'-phosphate oxidase</fullName>
    </submittedName>
</protein>
<reference evidence="3 4" key="1">
    <citation type="submission" date="2016-06" db="EMBL/GenBank/DDBJ databases">
        <title>Discovery of anaerobic lithoheterotrophic haloarchaeon capable of sulfur respiration by hydrogen and formate.</title>
        <authorList>
            <person name="Sorokin D.Y."/>
            <person name="Kublanov I.V."/>
            <person name="Roman P."/>
            <person name="Sinninghe Damste J.S."/>
            <person name="Golyshin P.N."/>
            <person name="Rojo D."/>
            <person name="Ciordia S."/>
            <person name="Mena Md.C."/>
            <person name="Ferrer M."/>
            <person name="Smedile F."/>
            <person name="Messina E."/>
            <person name="La Cono V."/>
            <person name="Yakimov M.M."/>
        </authorList>
    </citation>
    <scope>NUCLEOTIDE SEQUENCE [LARGE SCALE GENOMIC DNA]</scope>
    <source>
        <strain evidence="3 4">HTSR1</strain>
    </source>
</reference>
<dbReference type="KEGG" id="halh:HTSR_0436"/>
<dbReference type="Proteomes" id="UP000185608">
    <property type="component" value="Chromosome"/>
</dbReference>
<dbReference type="PANTHER" id="PTHR35176:SF6">
    <property type="entry name" value="HEME OXYGENASE HI_0854-RELATED"/>
    <property type="match status" value="1"/>
</dbReference>
<feature type="domain" description="Pyridoxamine 5'-phosphate oxidase N-terminal" evidence="2">
    <location>
        <begin position="7"/>
        <end position="114"/>
    </location>
</feature>
<dbReference type="GO" id="GO:0005829">
    <property type="term" value="C:cytosol"/>
    <property type="evidence" value="ECO:0007669"/>
    <property type="project" value="TreeGrafter"/>
</dbReference>
<organism evidence="3 4">
    <name type="scientific">Halodesulfurarchaeum formicicum</name>
    <dbReference type="NCBI Taxonomy" id="1873524"/>
    <lineage>
        <taxon>Archaea</taxon>
        <taxon>Methanobacteriati</taxon>
        <taxon>Methanobacteriota</taxon>
        <taxon>Stenosarchaea group</taxon>
        <taxon>Halobacteria</taxon>
        <taxon>Halobacteriales</taxon>
        <taxon>Halobacteriaceae</taxon>
        <taxon>Halodesulfurarchaeum</taxon>
    </lineage>
</organism>
<dbReference type="InterPro" id="IPR052019">
    <property type="entry name" value="F420H2_bilvrd_red/Heme_oxyg"/>
</dbReference>
<gene>
    <name evidence="3" type="ORF">HTSR_0436</name>
</gene>
<dbReference type="AlphaFoldDB" id="A0A1D8S2Q8"/>
<proteinExistence type="predicted"/>
<keyword evidence="1" id="KW-0560">Oxidoreductase</keyword>
<dbReference type="EMBL" id="CP016070">
    <property type="protein sequence ID" value="AOW79636.1"/>
    <property type="molecule type" value="Genomic_DNA"/>
</dbReference>
<dbReference type="GeneID" id="29828447"/>
<dbReference type="Gene3D" id="2.30.110.10">
    <property type="entry name" value="Electron Transport, Fmn-binding Protein, Chain A"/>
    <property type="match status" value="1"/>
</dbReference>
<dbReference type="RefSeq" id="WP_070364390.1">
    <property type="nucleotide sequence ID" value="NZ_CP016070.1"/>
</dbReference>
<evidence type="ECO:0000256" key="1">
    <source>
        <dbReference type="ARBA" id="ARBA00023002"/>
    </source>
</evidence>
<dbReference type="SUPFAM" id="SSF50475">
    <property type="entry name" value="FMN-binding split barrel"/>
    <property type="match status" value="1"/>
</dbReference>
<evidence type="ECO:0000313" key="4">
    <source>
        <dbReference type="Proteomes" id="UP000185608"/>
    </source>
</evidence>
<dbReference type="STRING" id="1873524.HSR6_0421"/>
<dbReference type="InterPro" id="IPR012349">
    <property type="entry name" value="Split_barrel_FMN-bd"/>
</dbReference>
<evidence type="ECO:0000259" key="2">
    <source>
        <dbReference type="Pfam" id="PF01243"/>
    </source>
</evidence>
<name>A0A1D8S2Q8_9EURY</name>
<accession>A0A1D8S2Q8</accession>
<dbReference type="Pfam" id="PF01243">
    <property type="entry name" value="PNPOx_N"/>
    <property type="match status" value="1"/>
</dbReference>